<feature type="region of interest" description="Disordered" evidence="8">
    <location>
        <begin position="381"/>
        <end position="406"/>
    </location>
</feature>
<evidence type="ECO:0000256" key="5">
    <source>
        <dbReference type="ARBA" id="ARBA00022759"/>
    </source>
</evidence>
<dbReference type="EMBL" id="OIVN01001009">
    <property type="protein sequence ID" value="SPC88655.1"/>
    <property type="molecule type" value="Genomic_DNA"/>
</dbReference>
<dbReference type="InterPro" id="IPR036397">
    <property type="entry name" value="RNaseH_sf"/>
</dbReference>
<evidence type="ECO:0000256" key="8">
    <source>
        <dbReference type="SAM" id="MobiDB-lite"/>
    </source>
</evidence>
<feature type="compositionally biased region" description="Low complexity" evidence="8">
    <location>
        <begin position="385"/>
        <end position="399"/>
    </location>
</feature>
<dbReference type="GO" id="GO:0015074">
    <property type="term" value="P:DNA integration"/>
    <property type="evidence" value="ECO:0007669"/>
    <property type="project" value="InterPro"/>
</dbReference>
<sequence>MFQHLLARDNKPEGSNHEGPVGGNEENTTPISDFEKRMDKRMEQMEKVIKKARRYDEAVDLQSLSLYPEARLPAKFKMPSFDKFDSTSCPLTLELGRTFVQNSQGILTTITRWMLQGETSRLPNKIPRKLSLHSLLRWRAKAAHMPNRPNEEEQLQIVVKNLLPVYNKHLFAQYLPNFKALVKAGTQIEDAIEVGIVKVEDFQRAKKFTPIGSSSKVQEIAVISKPNPIQLSFPKAPRQYNDLYMPPSKVFEKLIENDLLRPLDPTPIPTRLPRTFDMAQRCDYHQGPGHSTDRCYALKNAIQDLIDNEIISPPTPPNRPNVNHNPLPNHHNQRPHINCIEDQEMGDPSLLIHKIPSCNMLSWDELMEDVPAKPKIDIWKDGKATKASTQTLASQASSSRPMPYKATPYKYQAQPYNPQKIQAQPYNPQKIQARPYNPQRTQAQFLTPQKATQAQSFKHSSFYQKATQPPITRQSPINQKAPQALNSKHLFISQASSSTNEPKQSHPSQKAIQAPSPLKPTNTEAESPNTFLNQTQNSPEITHITRGGRHFKPPHLEADNPLEALSQQAPQPTLEDDLVLKQLQKTQANISLWSLLMASYSHRQAILKLLNQVQIPTDISPEALSAMIGTISQDSVIAFSDKDLPINGTNHNEALNITVDIGENRVPMVLIDNGSALNVCTLKTTICLGINRSEFLPSNQFVKAYDDTKREVHGVVILNISIGPMVQKVHFQVMDITASFNMLLGRPWLHETKAISSSLHQKVRFPYKGSIVTVHGDTQITPSKGPVLEIEPVDGDLVLSGFDFEEVHALVLATETPEFFPIYYDPYSNDKVVTMIRGMGYFPGMGLGRKDQGIAEFQDYPKAIPTFGLGYKPTEEELLQKKERFLARIEAQNKGLPFDPIPMKPYTLTLNGKFVKEGEEHPYHGFPEPWKNKSANQKMPGFEIFFNNQLDIEDLMQGIEKIEVKDWAEEMDGIAMEELLDGTVHMLDYKEEAKSTEFGPSLEFESVSRFNVKLSPVFDSESMSSDSESSSDNSSINEITDDSAYILSLNVLISQLMNNVIANNNEETPPTEERLVKPIKEEIESVNIGTNDEPKMMQIGKNLTPFEKDEFIALLQEFQEVFAWSYEDMPGIDTDIVQHSIPTDPTFRPVKQKLRRMKPEWTLKIKEEVEKQYNAGFLKVVNYPEWLANVVPVPKKDGKVRMCVEGYNQIKMAPEDMEKTSFITPWGTYCYKGHTTSLRKFFERIRHYKLRLNPKKCMFGVTSGKLLGFIVSQRGIEVDPDKIKAILEMKEPRTEKEIRGFLGRIQYISRIKNYLLNPPILMPPLQDKPLLLYLSTTDTAMGALLAQYIEESRKENAIYYLSKKMTEGETKYSTLEKTCVALVWATQKLRHYLLSFPVLLLARLDPLKYLLEKPIQDGKTAKWIILLTEFDITYVTQKSIKGGAIAEHLAQCPSEEAKAIDFEFPDENILVIQSVMWKMYFDGASNRHGSGIALIIRQAQKKWKVKEEKLQPYLEKLDMLTEQFDNLEFQYIPRNQNQFADALATLASMIDIPSGVNLKPLMIEQREQPAYCCTLETFTEEENIWYHDIHQYLKGGSYPLTTSKVEKQTIRRLAMQYILCGEKLYRRSYEGVHLLCVTKREGEQIIEDIHEGAYGPHMNAHMLSRKILRLGYYWTTMEADCAAHVRRCHKCQIHGNLKHMPPMPLYSMSSPWPFATWGIDIIGKIVPKASNGHEFILVAIDYFTKWVEAASFKILNSKKVAQFIRTNIICRYGVPHEVISDNGSHFRDETEKLLHEYKIKHHKSSPYRPQTNGAVEAANKNVEMILRKNAEKHRNWHERLPYALWGYRTSIRTATGATPYSLVYGMEAVLPIELEIQSLRVVMEEEIPETEWLQERYNQLNMMEEKRLRALYNTQGYQRRAMRAFNKKVKPRNIKIGDMVLKEIRAPVHDPRGKFKPNWSGPFIVKEIYSGGAARLIDIDGNPFTEPTNLDQLKKYFV</sequence>
<dbReference type="InterPro" id="IPR012337">
    <property type="entry name" value="RNaseH-like_sf"/>
</dbReference>
<keyword evidence="3" id="KW-0548">Nucleotidyltransferase</keyword>
<dbReference type="PANTHER" id="PTHR48475:SF1">
    <property type="entry name" value="RNASE H TYPE-1 DOMAIN-CONTAINING PROTEIN"/>
    <property type="match status" value="1"/>
</dbReference>
<dbReference type="Gene3D" id="3.10.20.370">
    <property type="match status" value="1"/>
</dbReference>
<dbReference type="GO" id="GO:0003676">
    <property type="term" value="F:nucleic acid binding"/>
    <property type="evidence" value="ECO:0007669"/>
    <property type="project" value="InterPro"/>
</dbReference>
<dbReference type="InterPro" id="IPR041373">
    <property type="entry name" value="RT_RNaseH"/>
</dbReference>
<evidence type="ECO:0000256" key="3">
    <source>
        <dbReference type="ARBA" id="ARBA00022695"/>
    </source>
</evidence>
<accession>A0A2N9FND7</accession>
<dbReference type="Gene3D" id="3.30.420.10">
    <property type="entry name" value="Ribonuclease H-like superfamily/Ribonuclease H"/>
    <property type="match status" value="2"/>
</dbReference>
<dbReference type="InterPro" id="IPR041588">
    <property type="entry name" value="Integrase_H2C2"/>
</dbReference>
<dbReference type="Gene3D" id="2.40.70.10">
    <property type="entry name" value="Acid Proteases"/>
    <property type="match status" value="1"/>
</dbReference>
<evidence type="ECO:0000256" key="1">
    <source>
        <dbReference type="ARBA" id="ARBA00012493"/>
    </source>
</evidence>
<feature type="compositionally biased region" description="Polar residues" evidence="8">
    <location>
        <begin position="519"/>
        <end position="535"/>
    </location>
</feature>
<reference evidence="11" key="1">
    <citation type="submission" date="2018-02" db="EMBL/GenBank/DDBJ databases">
        <authorList>
            <person name="Cohen D.B."/>
            <person name="Kent A.D."/>
        </authorList>
    </citation>
    <scope>NUCLEOTIDE SEQUENCE</scope>
</reference>
<keyword evidence="6" id="KW-0378">Hydrolase</keyword>
<feature type="region of interest" description="Disordered" evidence="8">
    <location>
        <begin position="1"/>
        <end position="32"/>
    </location>
</feature>
<dbReference type="CDD" id="cd00303">
    <property type="entry name" value="retropepsin_like"/>
    <property type="match status" value="1"/>
</dbReference>
<dbReference type="InterPro" id="IPR001584">
    <property type="entry name" value="Integrase_cat-core"/>
</dbReference>
<evidence type="ECO:0000256" key="7">
    <source>
        <dbReference type="ARBA" id="ARBA00022918"/>
    </source>
</evidence>
<keyword evidence="4" id="KW-0540">Nuclease</keyword>
<feature type="region of interest" description="Disordered" evidence="8">
    <location>
        <begin position="446"/>
        <end position="478"/>
    </location>
</feature>
<evidence type="ECO:0000259" key="10">
    <source>
        <dbReference type="PROSITE" id="PS50994"/>
    </source>
</evidence>
<dbReference type="Gene3D" id="3.10.10.10">
    <property type="entry name" value="HIV Type 1 Reverse Transcriptase, subunit A, domain 1"/>
    <property type="match status" value="1"/>
</dbReference>
<keyword evidence="7" id="KW-0695">RNA-directed DNA polymerase</keyword>
<dbReference type="CDD" id="cd01647">
    <property type="entry name" value="RT_LTR"/>
    <property type="match status" value="1"/>
</dbReference>
<evidence type="ECO:0000259" key="9">
    <source>
        <dbReference type="PROSITE" id="PS50174"/>
    </source>
</evidence>
<evidence type="ECO:0000256" key="6">
    <source>
        <dbReference type="ARBA" id="ARBA00022801"/>
    </source>
</evidence>
<protein>
    <recommendedName>
        <fullName evidence="1">RNA-directed DNA polymerase</fullName>
        <ecNumber evidence="1">2.7.7.49</ecNumber>
    </recommendedName>
</protein>
<evidence type="ECO:0000256" key="2">
    <source>
        <dbReference type="ARBA" id="ARBA00022679"/>
    </source>
</evidence>
<dbReference type="Pfam" id="PF17921">
    <property type="entry name" value="Integrase_H2C2"/>
    <property type="match status" value="1"/>
</dbReference>
<dbReference type="PROSITE" id="PS50174">
    <property type="entry name" value="G_PATCH"/>
    <property type="match status" value="1"/>
</dbReference>
<dbReference type="GO" id="GO:0004523">
    <property type="term" value="F:RNA-DNA hybrid ribonuclease activity"/>
    <property type="evidence" value="ECO:0007669"/>
    <property type="project" value="InterPro"/>
</dbReference>
<dbReference type="Pfam" id="PF17917">
    <property type="entry name" value="RT_RNaseH"/>
    <property type="match status" value="1"/>
</dbReference>
<feature type="compositionally biased region" description="Polar residues" evidence="8">
    <location>
        <begin position="495"/>
        <end position="511"/>
    </location>
</feature>
<name>A0A2N9FND7_FAGSY</name>
<dbReference type="InterPro" id="IPR002156">
    <property type="entry name" value="RNaseH_domain"/>
</dbReference>
<dbReference type="InterPro" id="IPR043128">
    <property type="entry name" value="Rev_trsase/Diguanyl_cyclase"/>
</dbReference>
<feature type="region of interest" description="Disordered" evidence="8">
    <location>
        <begin position="495"/>
        <end position="535"/>
    </location>
</feature>
<dbReference type="InterPro" id="IPR043502">
    <property type="entry name" value="DNA/RNA_pol_sf"/>
</dbReference>
<dbReference type="Pfam" id="PF00665">
    <property type="entry name" value="rve"/>
    <property type="match status" value="1"/>
</dbReference>
<keyword evidence="5" id="KW-0255">Endonuclease</keyword>
<dbReference type="InterPro" id="IPR000467">
    <property type="entry name" value="G_patch_dom"/>
</dbReference>
<keyword evidence="2" id="KW-0808">Transferase</keyword>
<evidence type="ECO:0000313" key="11">
    <source>
        <dbReference type="EMBL" id="SPC88655.1"/>
    </source>
</evidence>
<dbReference type="SUPFAM" id="SSF56672">
    <property type="entry name" value="DNA/RNA polymerases"/>
    <property type="match status" value="1"/>
</dbReference>
<dbReference type="InterPro" id="IPR021109">
    <property type="entry name" value="Peptidase_aspartic_dom_sf"/>
</dbReference>
<gene>
    <name evidence="11" type="ORF">FSB_LOCUS16537</name>
</gene>
<dbReference type="EC" id="2.7.7.49" evidence="1"/>
<dbReference type="Gene3D" id="1.10.340.70">
    <property type="match status" value="1"/>
</dbReference>
<dbReference type="PROSITE" id="PS50994">
    <property type="entry name" value="INTEGRASE"/>
    <property type="match status" value="1"/>
</dbReference>
<evidence type="ECO:0000256" key="4">
    <source>
        <dbReference type="ARBA" id="ARBA00022722"/>
    </source>
</evidence>
<feature type="domain" description="G-patch" evidence="9">
    <location>
        <begin position="828"/>
        <end position="874"/>
    </location>
</feature>
<dbReference type="Pfam" id="PF13456">
    <property type="entry name" value="RVT_3"/>
    <property type="match status" value="1"/>
</dbReference>
<feature type="compositionally biased region" description="Basic and acidic residues" evidence="8">
    <location>
        <begin position="1"/>
        <end position="16"/>
    </location>
</feature>
<dbReference type="SUPFAM" id="SSF53098">
    <property type="entry name" value="Ribonuclease H-like"/>
    <property type="match status" value="2"/>
</dbReference>
<proteinExistence type="predicted"/>
<feature type="domain" description="Integrase catalytic" evidence="10">
    <location>
        <begin position="1707"/>
        <end position="1867"/>
    </location>
</feature>
<dbReference type="Gene3D" id="3.30.70.270">
    <property type="match status" value="1"/>
</dbReference>
<dbReference type="GO" id="GO:0003964">
    <property type="term" value="F:RNA-directed DNA polymerase activity"/>
    <property type="evidence" value="ECO:0007669"/>
    <property type="project" value="UniProtKB-KW"/>
</dbReference>
<dbReference type="PANTHER" id="PTHR48475">
    <property type="entry name" value="RIBONUCLEASE H"/>
    <property type="match status" value="1"/>
</dbReference>
<organism evidence="11">
    <name type="scientific">Fagus sylvatica</name>
    <name type="common">Beechnut</name>
    <dbReference type="NCBI Taxonomy" id="28930"/>
    <lineage>
        <taxon>Eukaryota</taxon>
        <taxon>Viridiplantae</taxon>
        <taxon>Streptophyta</taxon>
        <taxon>Embryophyta</taxon>
        <taxon>Tracheophyta</taxon>
        <taxon>Spermatophyta</taxon>
        <taxon>Magnoliopsida</taxon>
        <taxon>eudicotyledons</taxon>
        <taxon>Gunneridae</taxon>
        <taxon>Pentapetalae</taxon>
        <taxon>rosids</taxon>
        <taxon>fabids</taxon>
        <taxon>Fagales</taxon>
        <taxon>Fagaceae</taxon>
        <taxon>Fagus</taxon>
    </lineage>
</organism>